<keyword evidence="7" id="KW-0812">Transmembrane</keyword>
<dbReference type="GO" id="GO:0020037">
    <property type="term" value="F:heme binding"/>
    <property type="evidence" value="ECO:0007669"/>
    <property type="project" value="InterPro"/>
</dbReference>
<keyword evidence="2 6" id="KW-0479">Metal-binding</keyword>
<dbReference type="Gene3D" id="1.10.630.10">
    <property type="entry name" value="Cytochrome P450"/>
    <property type="match status" value="1"/>
</dbReference>
<dbReference type="EMBL" id="ML977516">
    <property type="protein sequence ID" value="KAF2125588.1"/>
    <property type="molecule type" value="Genomic_DNA"/>
</dbReference>
<evidence type="ECO:0000256" key="2">
    <source>
        <dbReference type="ARBA" id="ARBA00022723"/>
    </source>
</evidence>
<keyword evidence="4 6" id="KW-0408">Iron</keyword>
<keyword evidence="5" id="KW-0503">Monooxygenase</keyword>
<dbReference type="GO" id="GO:0004497">
    <property type="term" value="F:monooxygenase activity"/>
    <property type="evidence" value="ECO:0007669"/>
    <property type="project" value="UniProtKB-KW"/>
</dbReference>
<dbReference type="InterPro" id="IPR050364">
    <property type="entry name" value="Cytochrome_P450_fung"/>
</dbReference>
<keyword evidence="9" id="KW-1185">Reference proteome</keyword>
<dbReference type="InterPro" id="IPR036396">
    <property type="entry name" value="Cyt_P450_sf"/>
</dbReference>
<keyword evidence="7" id="KW-1133">Transmembrane helix</keyword>
<dbReference type="InterPro" id="IPR002401">
    <property type="entry name" value="Cyt_P450_E_grp-I"/>
</dbReference>
<accession>A0A6A6A4A1</accession>
<evidence type="ECO:0000256" key="4">
    <source>
        <dbReference type="ARBA" id="ARBA00023004"/>
    </source>
</evidence>
<evidence type="ECO:0000256" key="1">
    <source>
        <dbReference type="ARBA" id="ARBA00010617"/>
    </source>
</evidence>
<dbReference type="PANTHER" id="PTHR46300">
    <property type="entry name" value="P450, PUTATIVE (EUROFUNG)-RELATED-RELATED"/>
    <property type="match status" value="1"/>
</dbReference>
<dbReference type="Pfam" id="PF00067">
    <property type="entry name" value="p450"/>
    <property type="match status" value="1"/>
</dbReference>
<dbReference type="GeneID" id="54406657"/>
<organism evidence="8 9">
    <name type="scientific">Dothidotthia symphoricarpi CBS 119687</name>
    <dbReference type="NCBI Taxonomy" id="1392245"/>
    <lineage>
        <taxon>Eukaryota</taxon>
        <taxon>Fungi</taxon>
        <taxon>Dikarya</taxon>
        <taxon>Ascomycota</taxon>
        <taxon>Pezizomycotina</taxon>
        <taxon>Dothideomycetes</taxon>
        <taxon>Pleosporomycetidae</taxon>
        <taxon>Pleosporales</taxon>
        <taxon>Dothidotthiaceae</taxon>
        <taxon>Dothidotthia</taxon>
    </lineage>
</organism>
<dbReference type="PANTHER" id="PTHR46300:SF2">
    <property type="entry name" value="CYTOCHROME P450 MONOOXYGENASE ALNH-RELATED"/>
    <property type="match status" value="1"/>
</dbReference>
<gene>
    <name evidence="8" type="ORF">P153DRAFT_348923</name>
</gene>
<dbReference type="GO" id="GO:0005506">
    <property type="term" value="F:iron ion binding"/>
    <property type="evidence" value="ECO:0007669"/>
    <property type="project" value="InterPro"/>
</dbReference>
<dbReference type="PRINTS" id="PR00463">
    <property type="entry name" value="EP450I"/>
</dbReference>
<dbReference type="OrthoDB" id="1103324at2759"/>
<evidence type="ECO:0000313" key="8">
    <source>
        <dbReference type="EMBL" id="KAF2125588.1"/>
    </source>
</evidence>
<evidence type="ECO:0000256" key="5">
    <source>
        <dbReference type="ARBA" id="ARBA00023033"/>
    </source>
</evidence>
<dbReference type="GO" id="GO:0016705">
    <property type="term" value="F:oxidoreductase activity, acting on paired donors, with incorporation or reduction of molecular oxygen"/>
    <property type="evidence" value="ECO:0007669"/>
    <property type="project" value="InterPro"/>
</dbReference>
<dbReference type="SUPFAM" id="SSF48264">
    <property type="entry name" value="Cytochrome P450"/>
    <property type="match status" value="1"/>
</dbReference>
<dbReference type="InterPro" id="IPR001128">
    <property type="entry name" value="Cyt_P450"/>
</dbReference>
<feature type="transmembrane region" description="Helical" evidence="7">
    <location>
        <begin position="6"/>
        <end position="24"/>
    </location>
</feature>
<evidence type="ECO:0000256" key="3">
    <source>
        <dbReference type="ARBA" id="ARBA00023002"/>
    </source>
</evidence>
<feature type="binding site" description="axial binding residue" evidence="6">
    <location>
        <position position="438"/>
    </location>
    <ligand>
        <name>heme</name>
        <dbReference type="ChEBI" id="CHEBI:30413"/>
    </ligand>
    <ligandPart>
        <name>Fe</name>
        <dbReference type="ChEBI" id="CHEBI:18248"/>
    </ligandPart>
</feature>
<keyword evidence="3" id="KW-0560">Oxidoreductase</keyword>
<dbReference type="RefSeq" id="XP_033519980.1">
    <property type="nucleotide sequence ID" value="XM_033666225.1"/>
</dbReference>
<comment type="similarity">
    <text evidence="1">Belongs to the cytochrome P450 family.</text>
</comment>
<dbReference type="PRINTS" id="PR00385">
    <property type="entry name" value="P450"/>
</dbReference>
<reference evidence="8" key="1">
    <citation type="journal article" date="2020" name="Stud. Mycol.">
        <title>101 Dothideomycetes genomes: a test case for predicting lifestyles and emergence of pathogens.</title>
        <authorList>
            <person name="Haridas S."/>
            <person name="Albert R."/>
            <person name="Binder M."/>
            <person name="Bloem J."/>
            <person name="Labutti K."/>
            <person name="Salamov A."/>
            <person name="Andreopoulos B."/>
            <person name="Baker S."/>
            <person name="Barry K."/>
            <person name="Bills G."/>
            <person name="Bluhm B."/>
            <person name="Cannon C."/>
            <person name="Castanera R."/>
            <person name="Culley D."/>
            <person name="Daum C."/>
            <person name="Ezra D."/>
            <person name="Gonzalez J."/>
            <person name="Henrissat B."/>
            <person name="Kuo A."/>
            <person name="Liang C."/>
            <person name="Lipzen A."/>
            <person name="Lutzoni F."/>
            <person name="Magnuson J."/>
            <person name="Mondo S."/>
            <person name="Nolan M."/>
            <person name="Ohm R."/>
            <person name="Pangilinan J."/>
            <person name="Park H.-J."/>
            <person name="Ramirez L."/>
            <person name="Alfaro M."/>
            <person name="Sun H."/>
            <person name="Tritt A."/>
            <person name="Yoshinaga Y."/>
            <person name="Zwiers L.-H."/>
            <person name="Turgeon B."/>
            <person name="Goodwin S."/>
            <person name="Spatafora J."/>
            <person name="Crous P."/>
            <person name="Grigoriev I."/>
        </authorList>
    </citation>
    <scope>NUCLEOTIDE SEQUENCE</scope>
    <source>
        <strain evidence="8">CBS 119687</strain>
    </source>
</reference>
<evidence type="ECO:0000256" key="6">
    <source>
        <dbReference type="PIRSR" id="PIRSR602401-1"/>
    </source>
</evidence>
<keyword evidence="6" id="KW-0349">Heme</keyword>
<sequence>MAELPTRASVSWILLTTGIAYLLFKLLRFGRREKYLPPGPPTIPILGNAHLIPAKNIHLKFKEWSDKYGTVFSLKVGRSTIVVLNDRRAVHDLVDKRSAIYADRPVDHQLFLALRNENLALMPSGDRWRSSRKVASQMLAPQRLDAGLAAIQEAEITTLMHDLLEKPAEFRSCIKRTTGSVASIMIFGNRASSWDSFWAQLTKAVEPGSYLPVDQFPFLGLIPDRWSPARQLAKETYRIGTGTWTEARERVETRRSKGDKRDSLIDRILDEKVKFDVPLNDTQFNNLLGAVHMGASDTTATSTLTTILYLAKNPEVQEKARVELDRVCGTSRTPKWSDFDQLPYINCIVKEGLRIQPVIPPGVPHRATQDDWYNGMLIPKGATIFVSPYALHYSIYSDPSTYNPDRFLDRPKLAMVYAGSPDYENRDHYAYGAGRRICVGIHLAERMQWRIVAQLLWAFNIEPALDEKGEPIEPDTTAYDAGMVQVPLPYKMRFTPRSEKHAEVVRRELGDIEQLLKEWE</sequence>
<evidence type="ECO:0000313" key="9">
    <source>
        <dbReference type="Proteomes" id="UP000799771"/>
    </source>
</evidence>
<dbReference type="AlphaFoldDB" id="A0A6A6A4A1"/>
<name>A0A6A6A4A1_9PLEO</name>
<proteinExistence type="inferred from homology"/>
<dbReference type="CDD" id="cd11065">
    <property type="entry name" value="CYP64-like"/>
    <property type="match status" value="1"/>
</dbReference>
<protein>
    <submittedName>
        <fullName evidence="8">Cytochrome P450 oxidoreductase-like protein</fullName>
    </submittedName>
</protein>
<comment type="cofactor">
    <cofactor evidence="6">
        <name>heme</name>
        <dbReference type="ChEBI" id="CHEBI:30413"/>
    </cofactor>
</comment>
<keyword evidence="7" id="KW-0472">Membrane</keyword>
<evidence type="ECO:0000256" key="7">
    <source>
        <dbReference type="SAM" id="Phobius"/>
    </source>
</evidence>
<dbReference type="Proteomes" id="UP000799771">
    <property type="component" value="Unassembled WGS sequence"/>
</dbReference>